<reference evidence="15 17" key="1">
    <citation type="submission" date="2017-11" db="EMBL/GenBank/DDBJ databases">
        <title>The genome of Rhizophagus clarus HR1 reveals common genetic basis of auxotrophy among arbuscular mycorrhizal fungi.</title>
        <authorList>
            <person name="Kobayashi Y."/>
        </authorList>
    </citation>
    <scope>NUCLEOTIDE SEQUENCE [LARGE SCALE GENOMIC DNA]</scope>
    <source>
        <strain evidence="15 17">HR1</strain>
    </source>
</reference>
<proteinExistence type="inferred from homology"/>
<dbReference type="UniPathway" id="UPA00753"/>
<dbReference type="PANTHER" id="PTHR32138:SF0">
    <property type="entry name" value="PHOSPHATIDYLETHANOLAMINE N-METHYLTRANSFERASE"/>
    <property type="match status" value="1"/>
</dbReference>
<comment type="caution">
    <text evidence="12 13">Lacks conserved residue(s) required for the propagation of feature annotation.</text>
</comment>
<comment type="similarity">
    <text evidence="12 13">Belongs to the class VI-like SAM-binding methyltransferase superfamily. CHO2 family.</text>
</comment>
<feature type="transmembrane region" description="Helical" evidence="12 13">
    <location>
        <begin position="389"/>
        <end position="412"/>
    </location>
</feature>
<dbReference type="Pfam" id="PF17751">
    <property type="entry name" value="SKICH"/>
    <property type="match status" value="1"/>
</dbReference>
<dbReference type="EMBL" id="BLAL01000324">
    <property type="protein sequence ID" value="GET03418.1"/>
    <property type="molecule type" value="Genomic_DNA"/>
</dbReference>
<dbReference type="GO" id="GO:0005789">
    <property type="term" value="C:endoplasmic reticulum membrane"/>
    <property type="evidence" value="ECO:0007669"/>
    <property type="project" value="UniProtKB-SubCell"/>
</dbReference>
<dbReference type="Gene3D" id="2.60.40.2840">
    <property type="match status" value="1"/>
</dbReference>
<feature type="transmembrane region" description="Helical" evidence="12 13">
    <location>
        <begin position="363"/>
        <end position="383"/>
    </location>
</feature>
<evidence type="ECO:0000256" key="13">
    <source>
        <dbReference type="RuleBase" id="RU361122"/>
    </source>
</evidence>
<dbReference type="Proteomes" id="UP000615446">
    <property type="component" value="Unassembled WGS sequence"/>
</dbReference>
<dbReference type="GO" id="GO:0032259">
    <property type="term" value="P:methylation"/>
    <property type="evidence" value="ECO:0007669"/>
    <property type="project" value="UniProtKB-KW"/>
</dbReference>
<evidence type="ECO:0000313" key="17">
    <source>
        <dbReference type="Proteomes" id="UP000247702"/>
    </source>
</evidence>
<evidence type="ECO:0000256" key="8">
    <source>
        <dbReference type="ARBA" id="ARBA00023098"/>
    </source>
</evidence>
<evidence type="ECO:0000256" key="7">
    <source>
        <dbReference type="ARBA" id="ARBA00022989"/>
    </source>
</evidence>
<dbReference type="OrthoDB" id="4583at2759"/>
<feature type="transmembrane region" description="Helical" evidence="12 13">
    <location>
        <begin position="440"/>
        <end position="460"/>
    </location>
</feature>
<dbReference type="Pfam" id="PF04191">
    <property type="entry name" value="PEMT"/>
    <property type="match status" value="2"/>
</dbReference>
<keyword evidence="11 12" id="KW-1208">Phospholipid metabolism</keyword>
<gene>
    <name evidence="16" type="ORF">RCL2_002976100</name>
    <name evidence="15" type="ORF">RclHR1_02150024</name>
</gene>
<dbReference type="PROSITE" id="PS51598">
    <property type="entry name" value="SAM_CHO2"/>
    <property type="match status" value="1"/>
</dbReference>
<dbReference type="GO" id="GO:0006656">
    <property type="term" value="P:phosphatidylcholine biosynthetic process"/>
    <property type="evidence" value="ECO:0007669"/>
    <property type="project" value="UniProtKB-UniRule"/>
</dbReference>
<dbReference type="EC" id="2.1.1.17" evidence="12 13"/>
<reference evidence="16" key="2">
    <citation type="submission" date="2019-10" db="EMBL/GenBank/DDBJ databases">
        <title>Conservation and host-specific expression of non-tandemly repeated heterogenous ribosome RNA gene in arbuscular mycorrhizal fungi.</title>
        <authorList>
            <person name="Maeda T."/>
            <person name="Kobayashi Y."/>
            <person name="Nakagawa T."/>
            <person name="Ezawa T."/>
            <person name="Yamaguchi K."/>
            <person name="Bino T."/>
            <person name="Nishimoto Y."/>
            <person name="Shigenobu S."/>
            <person name="Kawaguchi M."/>
        </authorList>
    </citation>
    <scope>NUCLEOTIDE SEQUENCE</scope>
    <source>
        <strain evidence="16">HR1</strain>
    </source>
</reference>
<name>A0A2Z6QT37_9GLOM</name>
<dbReference type="PANTHER" id="PTHR32138">
    <property type="entry name" value="PHOSPHATIDYLETHANOLAMINE N-METHYLTRANSFERASE"/>
    <property type="match status" value="1"/>
</dbReference>
<comment type="pathway">
    <text evidence="12 13">Phospholipid metabolism; phosphatidylcholine biosynthesis.</text>
</comment>
<protein>
    <recommendedName>
        <fullName evidence="12 13">Phosphatidylethanolamine N-methyltransferase</fullName>
        <shortName evidence="12">PE methyltransferase</shortName>
        <shortName evidence="12 13">PEAMT</shortName>
        <shortName evidence="12">PEMT</shortName>
        <ecNumber evidence="12 13">2.1.1.17</ecNumber>
    </recommendedName>
</protein>
<feature type="transmembrane region" description="Helical" evidence="12 13">
    <location>
        <begin position="221"/>
        <end position="241"/>
    </location>
</feature>
<keyword evidence="3 12" id="KW-0489">Methyltransferase</keyword>
<dbReference type="Proteomes" id="UP000247702">
    <property type="component" value="Unassembled WGS sequence"/>
</dbReference>
<evidence type="ECO:0000313" key="16">
    <source>
        <dbReference type="EMBL" id="GET03418.1"/>
    </source>
</evidence>
<feature type="transmembrane region" description="Helical" evidence="12 13">
    <location>
        <begin position="466"/>
        <end position="487"/>
    </location>
</feature>
<evidence type="ECO:0000256" key="1">
    <source>
        <dbReference type="ARBA" id="ARBA00004127"/>
    </source>
</evidence>
<keyword evidence="5 12" id="KW-0949">S-adenosyl-L-methionine</keyword>
<feature type="domain" description="SKICH" evidence="14">
    <location>
        <begin position="737"/>
        <end position="832"/>
    </location>
</feature>
<comment type="catalytic activity">
    <reaction evidence="12 13">
        <text>a 1,2-diacyl-sn-glycero-3-phosphoethanolamine + S-adenosyl-L-methionine = a 1,2-diacyl-sn-glycero-3-phospho-N-methylethanolamine + S-adenosyl-L-homocysteine + H(+)</text>
        <dbReference type="Rhea" id="RHEA:11164"/>
        <dbReference type="ChEBI" id="CHEBI:15378"/>
        <dbReference type="ChEBI" id="CHEBI:57856"/>
        <dbReference type="ChEBI" id="CHEBI:59789"/>
        <dbReference type="ChEBI" id="CHEBI:64573"/>
        <dbReference type="ChEBI" id="CHEBI:64612"/>
        <dbReference type="EC" id="2.1.1.17"/>
    </reaction>
</comment>
<feature type="transmembrane region" description="Helical" evidence="12 13">
    <location>
        <begin position="253"/>
        <end position="275"/>
    </location>
</feature>
<evidence type="ECO:0000256" key="4">
    <source>
        <dbReference type="ARBA" id="ARBA00022679"/>
    </source>
</evidence>
<keyword evidence="17" id="KW-1185">Reference proteome</keyword>
<evidence type="ECO:0000256" key="10">
    <source>
        <dbReference type="ARBA" id="ARBA00023209"/>
    </source>
</evidence>
<dbReference type="Gene3D" id="1.20.120.1630">
    <property type="match status" value="1"/>
</dbReference>
<comment type="caution">
    <text evidence="15">The sequence shown here is derived from an EMBL/GenBank/DDBJ whole genome shotgun (WGS) entry which is preliminary data.</text>
</comment>
<evidence type="ECO:0000256" key="11">
    <source>
        <dbReference type="ARBA" id="ARBA00023264"/>
    </source>
</evidence>
<accession>A0A2Z6QT37</accession>
<dbReference type="InterPro" id="IPR007318">
    <property type="entry name" value="Phopholipid_MeTrfase"/>
</dbReference>
<organism evidence="15 17">
    <name type="scientific">Rhizophagus clarus</name>
    <dbReference type="NCBI Taxonomy" id="94130"/>
    <lineage>
        <taxon>Eukaryota</taxon>
        <taxon>Fungi</taxon>
        <taxon>Fungi incertae sedis</taxon>
        <taxon>Mucoromycota</taxon>
        <taxon>Glomeromycotina</taxon>
        <taxon>Glomeromycetes</taxon>
        <taxon>Glomerales</taxon>
        <taxon>Glomeraceae</taxon>
        <taxon>Rhizophagus</taxon>
    </lineage>
</organism>
<comment type="function">
    <text evidence="12 13">Catalyzes the first step of the methylation pathway of phosphatidylcholine biosynthesis, the SAM-dependent methylation of phosphatidylethanolamine (PE) to phosphatidylmonomethylethanolamine (PMME).</text>
</comment>
<keyword evidence="6 12" id="KW-0812">Transmembrane</keyword>
<dbReference type="GO" id="GO:0004608">
    <property type="term" value="F:phosphatidylethanolamine N-methyltransferase activity"/>
    <property type="evidence" value="ECO:0007669"/>
    <property type="project" value="UniProtKB-UniRule"/>
</dbReference>
<feature type="transmembrane region" description="Helical" evidence="12 13">
    <location>
        <begin position="530"/>
        <end position="555"/>
    </location>
</feature>
<evidence type="ECO:0000256" key="3">
    <source>
        <dbReference type="ARBA" id="ARBA00022603"/>
    </source>
</evidence>
<keyword evidence="12 13" id="KW-0256">Endoplasmic reticulum</keyword>
<evidence type="ECO:0000256" key="6">
    <source>
        <dbReference type="ARBA" id="ARBA00022692"/>
    </source>
</evidence>
<evidence type="ECO:0000256" key="12">
    <source>
        <dbReference type="HAMAP-Rule" id="MF_03217"/>
    </source>
</evidence>
<dbReference type="AlphaFoldDB" id="A0A2Z6QT37"/>
<evidence type="ECO:0000256" key="2">
    <source>
        <dbReference type="ARBA" id="ARBA00022516"/>
    </source>
</evidence>
<evidence type="ECO:0000256" key="9">
    <source>
        <dbReference type="ARBA" id="ARBA00023136"/>
    </source>
</evidence>
<evidence type="ECO:0000259" key="14">
    <source>
        <dbReference type="Pfam" id="PF17751"/>
    </source>
</evidence>
<sequence>MFNENKNGIKTSDGKDEKEDIVYGKTADGRVFQVPHTADMLATVFDTKAKKSAFDIFTFTVIGCQVVLFFVLPASTSRWLFFLLFFFWRFAYNAGLGIILKYQSDERGVVLWVKRNKFFNRKKNERLYLFLKKELSTKMGPDYNFEAAPLEFNTWLLFRQLVDLILLNDFTSYICFALSNFNIPEGSGVLINLLRWAGGLFLLWFNIWVKTDAHRVVKDFAWYWGDFFFLIDQSLTFDGVFEMAPHPMYSVGYAGYYGISLMMASYKVLFVSLAAHAAQFAFLTFVENPHIEKTYNPPTPLNAKLSKPIIAETLEPTTSINGVLSASNEIQPTLSNLSNISNYHFHRDLIVFKNFDLLRSNDLFVIFITIYAAIIPLSIAGASNNVVKFFLIAQCLAWRIFHSYVLGAVLFFQSKNKFLTKHYIKFGGNVSEAFSNWKSIYNLSLCMTYVTFLAAAWKMYYFPEDWTYGMVLLRHTLGVLLIALHIWTSVSVFEVLGDFGWFYGDFFLDDHPTTLYYTGIYRFLNNPEKLIGHAAFWGITLIANSWLIFCLALFAQISNFLFLRYVESPHMRKLYGDKIRKDAGVTKTIKRVKIIPVKVKEEVSKIQEAPEFQVVKRVVKEVAETVEKVVEETAEVVGEIVEAARPRLQGVVFETRSLLKNSTSAFIVIIRRVTENIDCQDFKQYSLSLVLPSNDLHNSSLNSMASPNNDNNETRSDVNPITFELGSPICVKWTAPKNRSRLDWIGIYKVTENSSKRVTSVSSKGRYVYVTPDDDDSDAGSNSKNIDNSDQVETGDVCFKGDHLPWEAGTYEFRYHHDNKHGVMTVSQPFEITVNAPKCVLDLPTIGQTVLTLVQRALDSNPALIPYTTSDDYVLMKEVHAKRIVYGIKMMFGIDFAWEVVAVDGNVRRLARRIYEARQALAIIVSSPQRTEPWSGINPQTSTLSPDFNINSNKLTYTS</sequence>
<dbReference type="InterPro" id="IPR041611">
    <property type="entry name" value="SKICH"/>
</dbReference>
<keyword evidence="4 12" id="KW-0808">Transferase</keyword>
<feature type="transmembrane region" description="Helical" evidence="12 13">
    <location>
        <begin position="79"/>
        <end position="100"/>
    </location>
</feature>
<feature type="transmembrane region" description="Helical" evidence="12 13">
    <location>
        <begin position="189"/>
        <end position="209"/>
    </location>
</feature>
<dbReference type="PIRSF" id="PIRSF000383">
    <property type="entry name" value="PEAMT"/>
    <property type="match status" value="1"/>
</dbReference>
<keyword evidence="8 12" id="KW-0443">Lipid metabolism</keyword>
<keyword evidence="2 12" id="KW-0444">Lipid biosynthesis</keyword>
<dbReference type="EMBL" id="BEXD01001280">
    <property type="protein sequence ID" value="GBB93337.1"/>
    <property type="molecule type" value="Genomic_DNA"/>
</dbReference>
<dbReference type="InterPro" id="IPR016219">
    <property type="entry name" value="Phosphatid-EA_MeTrfase_fun"/>
</dbReference>
<evidence type="ECO:0000313" key="15">
    <source>
        <dbReference type="EMBL" id="GBB93337.1"/>
    </source>
</evidence>
<dbReference type="STRING" id="94130.A0A2Z6QT37"/>
<feature type="transmembrane region" description="Helical" evidence="12 13">
    <location>
        <begin position="53"/>
        <end position="73"/>
    </location>
</feature>
<keyword evidence="7 12" id="KW-1133">Transmembrane helix</keyword>
<evidence type="ECO:0000256" key="5">
    <source>
        <dbReference type="ARBA" id="ARBA00022691"/>
    </source>
</evidence>
<keyword evidence="10 12" id="KW-0594">Phospholipid biosynthesis</keyword>
<keyword evidence="9 12" id="KW-0472">Membrane</keyword>
<comment type="subcellular location">
    <subcellularLocation>
        <location evidence="1">Endomembrane system</location>
        <topology evidence="1">Multi-pass membrane protein</topology>
    </subcellularLocation>
    <subcellularLocation>
        <location evidence="12 13">Endoplasmic reticulum membrane</location>
        <topology evidence="12 13">Multi-pass membrane protein</topology>
    </subcellularLocation>
</comment>
<dbReference type="HAMAP" id="MF_03217">
    <property type="entry name" value="PEMT"/>
    <property type="match status" value="1"/>
</dbReference>